<dbReference type="GO" id="GO:0005524">
    <property type="term" value="F:ATP binding"/>
    <property type="evidence" value="ECO:0007669"/>
    <property type="project" value="UniProtKB-UniRule"/>
</dbReference>
<reference evidence="3" key="1">
    <citation type="submission" date="2021-03" db="EMBL/GenBank/DDBJ databases">
        <title>novel species isolated from a fishpond in China.</title>
        <authorList>
            <person name="Lu H."/>
            <person name="Cai Z."/>
        </authorList>
    </citation>
    <scope>NUCLEOTIDE SEQUENCE</scope>
    <source>
        <strain evidence="3">JCM 30855</strain>
    </source>
</reference>
<dbReference type="InterPro" id="IPR011761">
    <property type="entry name" value="ATP-grasp"/>
</dbReference>
<evidence type="ECO:0000256" key="1">
    <source>
        <dbReference type="PROSITE-ProRule" id="PRU00409"/>
    </source>
</evidence>
<evidence type="ECO:0000313" key="4">
    <source>
        <dbReference type="Proteomes" id="UP000664654"/>
    </source>
</evidence>
<accession>A0A939IQU8</accession>
<protein>
    <recommendedName>
        <fullName evidence="2">ATP-grasp domain-containing protein</fullName>
    </recommendedName>
</protein>
<keyword evidence="4" id="KW-1185">Reference proteome</keyword>
<dbReference type="SUPFAM" id="SSF56059">
    <property type="entry name" value="Glutathione synthetase ATP-binding domain-like"/>
    <property type="match status" value="1"/>
</dbReference>
<keyword evidence="1" id="KW-0067">ATP-binding</keyword>
<proteinExistence type="predicted"/>
<gene>
    <name evidence="3" type="ORF">J0A66_18905</name>
</gene>
<dbReference type="Gene3D" id="3.40.50.20">
    <property type="match status" value="1"/>
</dbReference>
<feature type="domain" description="ATP-grasp" evidence="2">
    <location>
        <begin position="134"/>
        <end position="322"/>
    </location>
</feature>
<sequence>MSDRPNSMEKNWRNKYRVMVPQADAMGAIAAIRSLGEHGYDVYAVSANPNALGLASRFASHAVVSPDYDEQYVPWLREFIARENIRAIVHSEGFLIAIQEHYEEFCHLIPGAGSREDVYRCMSKTATFGDFLSQDHSPAVKSHIPPTLVIKSDDEIDWQAIGQWPLPLFIKGDAYFARTGDESLVKRVETLEEAKTLVEQLRPEYEELLIQGCVKGAKATVNILAMDGKILAESMVIASHHNPHTGGLTSLRKSWWQEDMYQDALQRLAFLNWQGAAMVEYSWDDTTQSFNFIELNARYWAALNLDILAGIHFPCYQMDYFFEKLAPEQAIRLTQSICARHALPADFGYALSLIKDKNVGLGKKLYCLVEFFALFLHPGIKADLLYPGDRKLYFINLGRFCKEFIRSALSRLNL</sequence>
<name>A0A939IQU8_9ALTE</name>
<keyword evidence="1" id="KW-0547">Nucleotide-binding</keyword>
<dbReference type="RefSeq" id="WP_206575421.1">
    <property type="nucleotide sequence ID" value="NZ_JAFKCV010000016.1"/>
</dbReference>
<dbReference type="PROSITE" id="PS50975">
    <property type="entry name" value="ATP_GRASP"/>
    <property type="match status" value="1"/>
</dbReference>
<dbReference type="AlphaFoldDB" id="A0A939IQU8"/>
<dbReference type="GO" id="GO:0046872">
    <property type="term" value="F:metal ion binding"/>
    <property type="evidence" value="ECO:0007669"/>
    <property type="project" value="InterPro"/>
</dbReference>
<evidence type="ECO:0000313" key="3">
    <source>
        <dbReference type="EMBL" id="MBN7827310.1"/>
    </source>
</evidence>
<dbReference type="Gene3D" id="3.30.470.20">
    <property type="entry name" value="ATP-grasp fold, B domain"/>
    <property type="match status" value="1"/>
</dbReference>
<dbReference type="EMBL" id="JAFKCV010000016">
    <property type="protein sequence ID" value="MBN7827310.1"/>
    <property type="molecule type" value="Genomic_DNA"/>
</dbReference>
<organism evidence="3 4">
    <name type="scientific">Bowmanella dokdonensis</name>
    <dbReference type="NCBI Taxonomy" id="751969"/>
    <lineage>
        <taxon>Bacteria</taxon>
        <taxon>Pseudomonadati</taxon>
        <taxon>Pseudomonadota</taxon>
        <taxon>Gammaproteobacteria</taxon>
        <taxon>Alteromonadales</taxon>
        <taxon>Alteromonadaceae</taxon>
        <taxon>Bowmanella</taxon>
    </lineage>
</organism>
<comment type="caution">
    <text evidence="3">The sequence shown here is derived from an EMBL/GenBank/DDBJ whole genome shotgun (WGS) entry which is preliminary data.</text>
</comment>
<evidence type="ECO:0000259" key="2">
    <source>
        <dbReference type="PROSITE" id="PS50975"/>
    </source>
</evidence>
<dbReference type="Proteomes" id="UP000664654">
    <property type="component" value="Unassembled WGS sequence"/>
</dbReference>